<evidence type="ECO:0000313" key="1">
    <source>
        <dbReference type="EMBL" id="KAJ7989706.1"/>
    </source>
</evidence>
<evidence type="ECO:0000313" key="2">
    <source>
        <dbReference type="Proteomes" id="UP001157502"/>
    </source>
</evidence>
<organism evidence="1 2">
    <name type="scientific">Dallia pectoralis</name>
    <name type="common">Alaska blackfish</name>
    <dbReference type="NCBI Taxonomy" id="75939"/>
    <lineage>
        <taxon>Eukaryota</taxon>
        <taxon>Metazoa</taxon>
        <taxon>Chordata</taxon>
        <taxon>Craniata</taxon>
        <taxon>Vertebrata</taxon>
        <taxon>Euteleostomi</taxon>
        <taxon>Actinopterygii</taxon>
        <taxon>Neopterygii</taxon>
        <taxon>Teleostei</taxon>
        <taxon>Protacanthopterygii</taxon>
        <taxon>Esociformes</taxon>
        <taxon>Umbridae</taxon>
        <taxon>Dallia</taxon>
    </lineage>
</organism>
<protein>
    <submittedName>
        <fullName evidence="1">Uncharacterized protein</fullName>
    </submittedName>
</protein>
<accession>A0ACC2FE77</accession>
<sequence>MYLYTLGIHLMVCLLATFNHPEFKGLRNALITPKGIGQGASVPYNEDLYSILAPVNIYHKPWAVKTTNEICTTNETTGRITYTSPEISSTTNETTGRITYTRPEISSTTNETTGRITYTRPEISSTTNETIGRITYTSPEISRTTNETTGRITYTSPEISSTTNETTGRITYTSPEISRTTNETTGRITYTSPEISSTTNETTGRITYTRPEISSTTNETTAHGWNSCTLLQCPLQLVQTKPQAPRQAVVFQKKNKDATALRRTTGDTTSRVTTRCVWEAVLETGRTAEDNDLLWKTMVEVANYVKENWEETAGLVVLAFCGWVYIDPISITQLLQVVGGDQKRKRDPRTYRWISYKNIPELVTCRGSAKKKARLFRRYLKGID</sequence>
<dbReference type="EMBL" id="CM055756">
    <property type="protein sequence ID" value="KAJ7989706.1"/>
    <property type="molecule type" value="Genomic_DNA"/>
</dbReference>
<name>A0ACC2FE77_DALPE</name>
<reference evidence="1" key="1">
    <citation type="submission" date="2021-05" db="EMBL/GenBank/DDBJ databases">
        <authorList>
            <person name="Pan Q."/>
            <person name="Jouanno E."/>
            <person name="Zahm M."/>
            <person name="Klopp C."/>
            <person name="Cabau C."/>
            <person name="Louis A."/>
            <person name="Berthelot C."/>
            <person name="Parey E."/>
            <person name="Roest Crollius H."/>
            <person name="Montfort J."/>
            <person name="Robinson-Rechavi M."/>
            <person name="Bouchez O."/>
            <person name="Lampietro C."/>
            <person name="Lopez Roques C."/>
            <person name="Donnadieu C."/>
            <person name="Postlethwait J."/>
            <person name="Bobe J."/>
            <person name="Dillon D."/>
            <person name="Chandos A."/>
            <person name="von Hippel F."/>
            <person name="Guiguen Y."/>
        </authorList>
    </citation>
    <scope>NUCLEOTIDE SEQUENCE</scope>
    <source>
        <strain evidence="1">YG-Jan2019</strain>
    </source>
</reference>
<proteinExistence type="predicted"/>
<gene>
    <name evidence="1" type="ORF">DPEC_G00307310</name>
</gene>
<comment type="caution">
    <text evidence="1">The sequence shown here is derived from an EMBL/GenBank/DDBJ whole genome shotgun (WGS) entry which is preliminary data.</text>
</comment>
<keyword evidence="2" id="KW-1185">Reference proteome</keyword>
<dbReference type="Proteomes" id="UP001157502">
    <property type="component" value="Chromosome 29"/>
</dbReference>